<evidence type="ECO:0000313" key="2">
    <source>
        <dbReference type="Proteomes" id="UP001174909"/>
    </source>
</evidence>
<organism evidence="1 2">
    <name type="scientific">Geodia barretti</name>
    <name type="common">Barrett's horny sponge</name>
    <dbReference type="NCBI Taxonomy" id="519541"/>
    <lineage>
        <taxon>Eukaryota</taxon>
        <taxon>Metazoa</taxon>
        <taxon>Porifera</taxon>
        <taxon>Demospongiae</taxon>
        <taxon>Heteroscleromorpha</taxon>
        <taxon>Tetractinellida</taxon>
        <taxon>Astrophorina</taxon>
        <taxon>Geodiidae</taxon>
        <taxon>Geodia</taxon>
    </lineage>
</organism>
<dbReference type="Proteomes" id="UP001174909">
    <property type="component" value="Unassembled WGS sequence"/>
</dbReference>
<proteinExistence type="predicted"/>
<evidence type="ECO:0000313" key="1">
    <source>
        <dbReference type="EMBL" id="CAI8013321.1"/>
    </source>
</evidence>
<name>A0AA35RMJ7_GEOBA</name>
<reference evidence="1" key="1">
    <citation type="submission" date="2023-03" db="EMBL/GenBank/DDBJ databases">
        <authorList>
            <person name="Steffen K."/>
            <person name="Cardenas P."/>
        </authorList>
    </citation>
    <scope>NUCLEOTIDE SEQUENCE</scope>
</reference>
<dbReference type="EMBL" id="CASHTH010001253">
    <property type="protein sequence ID" value="CAI8013321.1"/>
    <property type="molecule type" value="Genomic_DNA"/>
</dbReference>
<accession>A0AA35RMJ7</accession>
<comment type="caution">
    <text evidence="1">The sequence shown here is derived from an EMBL/GenBank/DDBJ whole genome shotgun (WGS) entry which is preliminary data.</text>
</comment>
<keyword evidence="2" id="KW-1185">Reference proteome</keyword>
<sequence length="126" mass="14263">MIEGQEFSDADYQKACSDYPARLVEAGQRLTEEEREALNKTARNLKAESTWHITAVYDPRCTLSVGEYASDADYQKARKARSLSFSDINVTNTETKEHIQRVEEMAQGRITAYTDEKEQALHIGNG</sequence>
<gene>
    <name evidence="1" type="ORF">GBAR_LOCUS8467</name>
</gene>
<protein>
    <submittedName>
        <fullName evidence="1">Uncharacterized protein</fullName>
    </submittedName>
</protein>
<dbReference type="AlphaFoldDB" id="A0AA35RMJ7"/>